<dbReference type="InterPro" id="IPR040198">
    <property type="entry name" value="Fido_containing"/>
</dbReference>
<feature type="binding site" evidence="2">
    <location>
        <begin position="180"/>
        <end position="187"/>
    </location>
    <ligand>
        <name>ATP</name>
        <dbReference type="ChEBI" id="CHEBI:30616"/>
    </ligand>
</feature>
<dbReference type="PANTHER" id="PTHR13504:SF38">
    <property type="entry name" value="FIDO DOMAIN-CONTAINING PROTEIN"/>
    <property type="match status" value="1"/>
</dbReference>
<dbReference type="SUPFAM" id="SSF140931">
    <property type="entry name" value="Fic-like"/>
    <property type="match status" value="1"/>
</dbReference>
<evidence type="ECO:0000256" key="3">
    <source>
        <dbReference type="PIRSR" id="PIRSR640198-3"/>
    </source>
</evidence>
<keyword evidence="2" id="KW-0547">Nucleotide-binding</keyword>
<feature type="binding site" evidence="2">
    <location>
        <begin position="217"/>
        <end position="218"/>
    </location>
    <ligand>
        <name>ATP</name>
        <dbReference type="ChEBI" id="CHEBI:30616"/>
    </ligand>
</feature>
<dbReference type="InterPro" id="IPR036597">
    <property type="entry name" value="Fido-like_dom_sf"/>
</dbReference>
<dbReference type="InterPro" id="IPR003812">
    <property type="entry name" value="Fido"/>
</dbReference>
<proteinExistence type="predicted"/>
<dbReference type="Pfam" id="PF02661">
    <property type="entry name" value="Fic"/>
    <property type="match status" value="1"/>
</dbReference>
<dbReference type="Gene3D" id="1.10.3290.10">
    <property type="entry name" value="Fido-like domain"/>
    <property type="match status" value="1"/>
</dbReference>
<dbReference type="PANTHER" id="PTHR13504">
    <property type="entry name" value="FIDO DOMAIN-CONTAINING PROTEIN DDB_G0283145"/>
    <property type="match status" value="1"/>
</dbReference>
<name>A0A7V5RNQ1_CALAY</name>
<dbReference type="GO" id="GO:0005524">
    <property type="term" value="F:ATP binding"/>
    <property type="evidence" value="ECO:0007669"/>
    <property type="project" value="UniProtKB-KW"/>
</dbReference>
<comment type="caution">
    <text evidence="5">The sequence shown here is derived from an EMBL/GenBank/DDBJ whole genome shotgun (WGS) entry which is preliminary data.</text>
</comment>
<organism evidence="5">
    <name type="scientific">Caldithrix abyssi</name>
    <dbReference type="NCBI Taxonomy" id="187145"/>
    <lineage>
        <taxon>Bacteria</taxon>
        <taxon>Pseudomonadati</taxon>
        <taxon>Calditrichota</taxon>
        <taxon>Calditrichia</taxon>
        <taxon>Calditrichales</taxon>
        <taxon>Calditrichaceae</taxon>
        <taxon>Caldithrix</taxon>
    </lineage>
</organism>
<gene>
    <name evidence="5" type="ORF">ENJ15_02825</name>
</gene>
<protein>
    <submittedName>
        <fullName evidence="5">Fic family protein</fullName>
    </submittedName>
</protein>
<evidence type="ECO:0000259" key="4">
    <source>
        <dbReference type="PROSITE" id="PS51459"/>
    </source>
</evidence>
<dbReference type="EMBL" id="DRLI01000108">
    <property type="protein sequence ID" value="HHM01918.1"/>
    <property type="molecule type" value="Genomic_DNA"/>
</dbReference>
<evidence type="ECO:0000256" key="2">
    <source>
        <dbReference type="PIRSR" id="PIRSR640198-2"/>
    </source>
</evidence>
<dbReference type="AlphaFoldDB" id="A0A7V5RNQ1"/>
<keyword evidence="2" id="KW-0067">ATP-binding</keyword>
<feature type="domain" description="Fido" evidence="4">
    <location>
        <begin position="97"/>
        <end position="239"/>
    </location>
</feature>
<feature type="site" description="Important for autoinhibition of adenylyltransferase activity" evidence="3">
    <location>
        <position position="53"/>
    </location>
</feature>
<dbReference type="PROSITE" id="PS51459">
    <property type="entry name" value="FIDO"/>
    <property type="match status" value="1"/>
</dbReference>
<evidence type="ECO:0000256" key="1">
    <source>
        <dbReference type="PIRSR" id="PIRSR640198-1"/>
    </source>
</evidence>
<reference evidence="5" key="1">
    <citation type="journal article" date="2020" name="mSystems">
        <title>Genome- and Community-Level Interaction Insights into Carbon Utilization and Element Cycling Functions of Hydrothermarchaeota in Hydrothermal Sediment.</title>
        <authorList>
            <person name="Zhou Z."/>
            <person name="Liu Y."/>
            <person name="Xu W."/>
            <person name="Pan J."/>
            <person name="Luo Z.H."/>
            <person name="Li M."/>
        </authorList>
    </citation>
    <scope>NUCLEOTIDE SEQUENCE [LARGE SCALE GENOMIC DNA]</scope>
    <source>
        <strain evidence="5">HyVt-460</strain>
    </source>
</reference>
<feature type="active site" evidence="1">
    <location>
        <position position="176"/>
    </location>
</feature>
<sequence length="318" mass="36504">MKPPYEISETIIKFVALISEKLGEIKAIHLSKPPTQLRKKNKIKTIQSSLEIEGNTLTTEQITALIDNKRIIAPQKDIIEVKNAIKVYNQLNSYNPLSLKSMCDAHKVLMNGLVDSPGKLRGKSVGIIKGSKITHIAPPGEMVKPLLSDLFRYLKNSSDIDLIKSCVFHYELEFIHPFIDGNGRIGRLWQTLILKKQNPVFEFLPIESLIKDRQSDYYFVLSKSDKSGKSTQFIEFMLEVINDSLEDLLNIQNLNLTGVDRISHFRDFIKDDSFTRQDYLKFHKNISQATASRDLKMATDKNLLKKTGERRTTKYWFI</sequence>
<evidence type="ECO:0000313" key="5">
    <source>
        <dbReference type="EMBL" id="HHM01918.1"/>
    </source>
</evidence>
<accession>A0A7V5RNQ1</accession>
<dbReference type="Proteomes" id="UP000885771">
    <property type="component" value="Unassembled WGS sequence"/>
</dbReference>